<gene>
    <name evidence="1" type="ORF">Fmac_007653</name>
</gene>
<dbReference type="AlphaFoldDB" id="A0ABD1MV71"/>
<evidence type="ECO:0000313" key="2">
    <source>
        <dbReference type="Proteomes" id="UP001603857"/>
    </source>
</evidence>
<evidence type="ECO:0000313" key="1">
    <source>
        <dbReference type="EMBL" id="KAL2339713.1"/>
    </source>
</evidence>
<sequence>MEKKMGMGSVYRTRPAPYKINRKCSSPPSRRGSIKRKILIFMCEKIKQRILGYLVSST</sequence>
<proteinExistence type="predicted"/>
<organism evidence="1 2">
    <name type="scientific">Flemingia macrophylla</name>
    <dbReference type="NCBI Taxonomy" id="520843"/>
    <lineage>
        <taxon>Eukaryota</taxon>
        <taxon>Viridiplantae</taxon>
        <taxon>Streptophyta</taxon>
        <taxon>Embryophyta</taxon>
        <taxon>Tracheophyta</taxon>
        <taxon>Spermatophyta</taxon>
        <taxon>Magnoliopsida</taxon>
        <taxon>eudicotyledons</taxon>
        <taxon>Gunneridae</taxon>
        <taxon>Pentapetalae</taxon>
        <taxon>rosids</taxon>
        <taxon>fabids</taxon>
        <taxon>Fabales</taxon>
        <taxon>Fabaceae</taxon>
        <taxon>Papilionoideae</taxon>
        <taxon>50 kb inversion clade</taxon>
        <taxon>NPAAA clade</taxon>
        <taxon>indigoferoid/millettioid clade</taxon>
        <taxon>Phaseoleae</taxon>
        <taxon>Flemingia</taxon>
    </lineage>
</organism>
<protein>
    <submittedName>
        <fullName evidence="1">Uncharacterized protein</fullName>
    </submittedName>
</protein>
<comment type="caution">
    <text evidence="1">The sequence shown here is derived from an EMBL/GenBank/DDBJ whole genome shotgun (WGS) entry which is preliminary data.</text>
</comment>
<keyword evidence="2" id="KW-1185">Reference proteome</keyword>
<name>A0ABD1MV71_9FABA</name>
<accession>A0ABD1MV71</accession>
<dbReference type="Proteomes" id="UP001603857">
    <property type="component" value="Unassembled WGS sequence"/>
</dbReference>
<dbReference type="EMBL" id="JBGMDY010000003">
    <property type="protein sequence ID" value="KAL2339713.1"/>
    <property type="molecule type" value="Genomic_DNA"/>
</dbReference>
<reference evidence="1 2" key="1">
    <citation type="submission" date="2024-08" db="EMBL/GenBank/DDBJ databases">
        <title>Insights into the chromosomal genome structure of Flemingia macrophylla.</title>
        <authorList>
            <person name="Ding Y."/>
            <person name="Zhao Y."/>
            <person name="Bi W."/>
            <person name="Wu M."/>
            <person name="Zhao G."/>
            <person name="Gong Y."/>
            <person name="Li W."/>
            <person name="Zhang P."/>
        </authorList>
    </citation>
    <scope>NUCLEOTIDE SEQUENCE [LARGE SCALE GENOMIC DNA]</scope>
    <source>
        <strain evidence="1">DYQJB</strain>
        <tissue evidence="1">Leaf</tissue>
    </source>
</reference>